<evidence type="ECO:0000313" key="3">
    <source>
        <dbReference type="Proteomes" id="UP000772434"/>
    </source>
</evidence>
<dbReference type="SUPFAM" id="SSF56112">
    <property type="entry name" value="Protein kinase-like (PK-like)"/>
    <property type="match status" value="1"/>
</dbReference>
<dbReference type="AlphaFoldDB" id="A0A9P5Q7X9"/>
<evidence type="ECO:0000313" key="2">
    <source>
        <dbReference type="EMBL" id="KAF9076312.1"/>
    </source>
</evidence>
<dbReference type="OrthoDB" id="2739948at2759"/>
<protein>
    <recommendedName>
        <fullName evidence="1">Fungal-type protein kinase domain-containing protein</fullName>
    </recommendedName>
</protein>
<keyword evidence="3" id="KW-1185">Reference proteome</keyword>
<dbReference type="Pfam" id="PF17667">
    <property type="entry name" value="Pkinase_fungal"/>
    <property type="match status" value="2"/>
</dbReference>
<evidence type="ECO:0000259" key="1">
    <source>
        <dbReference type="Pfam" id="PF17667"/>
    </source>
</evidence>
<sequence length="434" mass="48731">MSVIPLHARLSSIHPFTSTAEEYDTVFVAAANEMSGKYFGPLSTKDFLDYYLPETKDLPNMPLFQTKASETDMYGDMIAALQPFCGDIVLLDTHAHEDPDSGVFLGRRIKPDISFYDKSNMPASGDNPTNAKTMLGFMEFKNNPDDEPFSADGTTDFERDVAKARDTRGQIAVYNTSISASQFRTRVFSVFINKSTCRLMCAARCGTFVTESFHYTKDPSLATFFWRLSHSSPETRGIDTTCTRVTGTSVEIAEARQALDLSVTAPLYKVSVVDEVSAEPSYYLVSDPFTTSHHSHTGRCSRCFRAYDLKRKRVVLLKDNWRVLGYDAEGKTYRDLNLKKIQNIPQLVTAGDVLQSPGWKCGDEPFLEDQQRRVHYHYRLVLDTVGHSLDHFKSTWGLVNAILDAMIAHQEAFQADRLHRDISVGNIIITDAGC</sequence>
<dbReference type="Proteomes" id="UP000772434">
    <property type="component" value="Unassembled WGS sequence"/>
</dbReference>
<feature type="domain" description="Fungal-type protein kinase" evidence="1">
    <location>
        <begin position="373"/>
        <end position="431"/>
    </location>
</feature>
<dbReference type="PANTHER" id="PTHR38248:SF2">
    <property type="entry name" value="FUNK1 11"/>
    <property type="match status" value="1"/>
</dbReference>
<proteinExistence type="predicted"/>
<gene>
    <name evidence="2" type="ORF">BDP27DRAFT_898278</name>
</gene>
<organism evidence="2 3">
    <name type="scientific">Rhodocollybia butyracea</name>
    <dbReference type="NCBI Taxonomy" id="206335"/>
    <lineage>
        <taxon>Eukaryota</taxon>
        <taxon>Fungi</taxon>
        <taxon>Dikarya</taxon>
        <taxon>Basidiomycota</taxon>
        <taxon>Agaricomycotina</taxon>
        <taxon>Agaricomycetes</taxon>
        <taxon>Agaricomycetidae</taxon>
        <taxon>Agaricales</taxon>
        <taxon>Marasmiineae</taxon>
        <taxon>Omphalotaceae</taxon>
        <taxon>Rhodocollybia</taxon>
    </lineage>
</organism>
<feature type="domain" description="Fungal-type protein kinase" evidence="1">
    <location>
        <begin position="162"/>
        <end position="353"/>
    </location>
</feature>
<reference evidence="2" key="1">
    <citation type="submission" date="2020-11" db="EMBL/GenBank/DDBJ databases">
        <authorList>
            <consortium name="DOE Joint Genome Institute"/>
            <person name="Ahrendt S."/>
            <person name="Riley R."/>
            <person name="Andreopoulos W."/>
            <person name="Labutti K."/>
            <person name="Pangilinan J."/>
            <person name="Ruiz-Duenas F.J."/>
            <person name="Barrasa J.M."/>
            <person name="Sanchez-Garcia M."/>
            <person name="Camarero S."/>
            <person name="Miyauchi S."/>
            <person name="Serrano A."/>
            <person name="Linde D."/>
            <person name="Babiker R."/>
            <person name="Drula E."/>
            <person name="Ayuso-Fernandez I."/>
            <person name="Pacheco R."/>
            <person name="Padilla G."/>
            <person name="Ferreira P."/>
            <person name="Barriuso J."/>
            <person name="Kellner H."/>
            <person name="Castanera R."/>
            <person name="Alfaro M."/>
            <person name="Ramirez L."/>
            <person name="Pisabarro A.G."/>
            <person name="Kuo A."/>
            <person name="Tritt A."/>
            <person name="Lipzen A."/>
            <person name="He G."/>
            <person name="Yan M."/>
            <person name="Ng V."/>
            <person name="Cullen D."/>
            <person name="Martin F."/>
            <person name="Rosso M.-N."/>
            <person name="Henrissat B."/>
            <person name="Hibbett D."/>
            <person name="Martinez A.T."/>
            <person name="Grigoriev I.V."/>
        </authorList>
    </citation>
    <scope>NUCLEOTIDE SEQUENCE</scope>
    <source>
        <strain evidence="2">AH 40177</strain>
    </source>
</reference>
<dbReference type="InterPro" id="IPR011009">
    <property type="entry name" value="Kinase-like_dom_sf"/>
</dbReference>
<dbReference type="PANTHER" id="PTHR38248">
    <property type="entry name" value="FUNK1 6"/>
    <property type="match status" value="1"/>
</dbReference>
<dbReference type="InterPro" id="IPR040976">
    <property type="entry name" value="Pkinase_fungal"/>
</dbReference>
<dbReference type="EMBL" id="JADNRY010000007">
    <property type="protein sequence ID" value="KAF9076312.1"/>
    <property type="molecule type" value="Genomic_DNA"/>
</dbReference>
<name>A0A9P5Q7X9_9AGAR</name>
<accession>A0A9P5Q7X9</accession>
<comment type="caution">
    <text evidence="2">The sequence shown here is derived from an EMBL/GenBank/DDBJ whole genome shotgun (WGS) entry which is preliminary data.</text>
</comment>